<reference evidence="1 2" key="1">
    <citation type="submission" date="2017-06" db="EMBL/GenBank/DDBJ databases">
        <authorList>
            <person name="Kim H.J."/>
            <person name="Triplett B.A."/>
        </authorList>
    </citation>
    <scope>NUCLEOTIDE SEQUENCE [LARGE SCALE GENOMIC DNA]</scope>
    <source>
        <strain evidence="1 2">DSM 25597</strain>
    </source>
</reference>
<organism evidence="1 2">
    <name type="scientific">Dokdonia pacifica</name>
    <dbReference type="NCBI Taxonomy" id="1627892"/>
    <lineage>
        <taxon>Bacteria</taxon>
        <taxon>Pseudomonadati</taxon>
        <taxon>Bacteroidota</taxon>
        <taxon>Flavobacteriia</taxon>
        <taxon>Flavobacteriales</taxon>
        <taxon>Flavobacteriaceae</taxon>
        <taxon>Dokdonia</taxon>
    </lineage>
</organism>
<sequence>MTTLIKFIIVLIIGTTTIYAQQDLSDNLQDIHVTITDIDSDEGMLYIGLYNSEDTFLSKRYKGTRSNIKDGKVVVSFQDIPEGTYAVTVFHDENSNQKLDTNFMGIPKEDTGCSNNAKGFMSAPKWKDAKFILSDTTAIIEINM</sequence>
<keyword evidence="2" id="KW-1185">Reference proteome</keyword>
<dbReference type="RefSeq" id="WP_089370982.1">
    <property type="nucleotide sequence ID" value="NZ_BMEP01000001.1"/>
</dbReference>
<protein>
    <submittedName>
        <fullName evidence="1">Uncharacterized conserved protein, DUF2141 family</fullName>
    </submittedName>
</protein>
<evidence type="ECO:0000313" key="2">
    <source>
        <dbReference type="Proteomes" id="UP000198379"/>
    </source>
</evidence>
<accession>A0A238YMV9</accession>
<gene>
    <name evidence="1" type="ORF">SAMN06265376_102213</name>
</gene>
<dbReference type="OrthoDB" id="9788332at2"/>
<dbReference type="Pfam" id="PF09912">
    <property type="entry name" value="DUF2141"/>
    <property type="match status" value="1"/>
</dbReference>
<dbReference type="Proteomes" id="UP000198379">
    <property type="component" value="Unassembled WGS sequence"/>
</dbReference>
<name>A0A238YMV9_9FLAO</name>
<proteinExistence type="predicted"/>
<dbReference type="AlphaFoldDB" id="A0A238YMV9"/>
<dbReference type="InterPro" id="IPR018673">
    <property type="entry name" value="DUF2141"/>
</dbReference>
<dbReference type="EMBL" id="FZNY01000002">
    <property type="protein sequence ID" value="SNR72477.1"/>
    <property type="molecule type" value="Genomic_DNA"/>
</dbReference>
<evidence type="ECO:0000313" key="1">
    <source>
        <dbReference type="EMBL" id="SNR72477.1"/>
    </source>
</evidence>